<dbReference type="RefSeq" id="WP_058477964.1">
    <property type="nucleotide sequence ID" value="NZ_CAAAIO010000010.1"/>
</dbReference>
<name>A0A378LDA3_9GAMM</name>
<dbReference type="Proteomes" id="UP000255110">
    <property type="component" value="Unassembled WGS sequence"/>
</dbReference>
<dbReference type="InterPro" id="IPR001602">
    <property type="entry name" value="UPF0047_YjbQ-like"/>
</dbReference>
<evidence type="ECO:0000313" key="2">
    <source>
        <dbReference type="EMBL" id="KTD75740.1"/>
    </source>
</evidence>
<reference evidence="3 5" key="2">
    <citation type="submission" date="2018-06" db="EMBL/GenBank/DDBJ databases">
        <authorList>
            <consortium name="Pathogen Informatics"/>
            <person name="Doyle S."/>
        </authorList>
    </citation>
    <scope>NUCLEOTIDE SEQUENCE [LARGE SCALE GENOMIC DNA]</scope>
    <source>
        <strain evidence="3 5">NCTC11991</strain>
    </source>
</reference>
<dbReference type="Pfam" id="PF01894">
    <property type="entry name" value="YjbQ"/>
    <property type="match status" value="1"/>
</dbReference>
<evidence type="ECO:0000313" key="5">
    <source>
        <dbReference type="Proteomes" id="UP000255110"/>
    </source>
</evidence>
<dbReference type="PROSITE" id="PS01314">
    <property type="entry name" value="UPF0047"/>
    <property type="match status" value="1"/>
</dbReference>
<dbReference type="AlphaFoldDB" id="A0A378LDA3"/>
<evidence type="ECO:0000313" key="4">
    <source>
        <dbReference type="Proteomes" id="UP000054820"/>
    </source>
</evidence>
<comment type="similarity">
    <text evidence="1">Belongs to the UPF0047 family.</text>
</comment>
<protein>
    <submittedName>
        <fullName evidence="3">Uncharacterized conserved protein</fullName>
    </submittedName>
</protein>
<dbReference type="OrthoDB" id="9801725at2"/>
<evidence type="ECO:0000256" key="1">
    <source>
        <dbReference type="ARBA" id="ARBA00005534"/>
    </source>
</evidence>
<dbReference type="Proteomes" id="UP000054820">
    <property type="component" value="Unassembled WGS sequence"/>
</dbReference>
<dbReference type="InterPro" id="IPR035917">
    <property type="entry name" value="YjbQ-like_sf"/>
</dbReference>
<dbReference type="NCBIfam" id="TIGR00149">
    <property type="entry name" value="TIGR00149_YjbQ"/>
    <property type="match status" value="1"/>
</dbReference>
<keyword evidence="4" id="KW-1185">Reference proteome</keyword>
<dbReference type="PIRSF" id="PIRSF004681">
    <property type="entry name" value="UCP004681"/>
    <property type="match status" value="1"/>
</dbReference>
<dbReference type="Gene3D" id="2.60.120.460">
    <property type="entry name" value="YjbQ-like"/>
    <property type="match status" value="1"/>
</dbReference>
<sequence length="139" mass="15763">MKIEQFPITFHTQGRGTQDITAEVKSFLAKATIKQGLCHLFLKHTSASLILCENYDPQVHRDLESFLVRLIPDGDPLFKHVVEGKDDMPAHIRTVLTQSSLTIPIQNGELALGTWQGIYLYEHRYKPQERHLVITGVGD</sequence>
<dbReference type="EMBL" id="LNYZ01000020">
    <property type="protein sequence ID" value="KTD75740.1"/>
    <property type="molecule type" value="Genomic_DNA"/>
</dbReference>
<organism evidence="3 5">
    <name type="scientific">Legionella steigerwaltii</name>
    <dbReference type="NCBI Taxonomy" id="460"/>
    <lineage>
        <taxon>Bacteria</taxon>
        <taxon>Pseudomonadati</taxon>
        <taxon>Pseudomonadota</taxon>
        <taxon>Gammaproteobacteria</taxon>
        <taxon>Legionellales</taxon>
        <taxon>Legionellaceae</taxon>
        <taxon>Legionella</taxon>
    </lineage>
</organism>
<dbReference type="EMBL" id="UGOY01000001">
    <property type="protein sequence ID" value="STY23749.1"/>
    <property type="molecule type" value="Genomic_DNA"/>
</dbReference>
<dbReference type="PANTHER" id="PTHR30615">
    <property type="entry name" value="UNCHARACTERIZED PROTEIN YJBQ-RELATED"/>
    <property type="match status" value="1"/>
</dbReference>
<proteinExistence type="inferred from homology"/>
<accession>A0A378LDA3</accession>
<dbReference type="SUPFAM" id="SSF111038">
    <property type="entry name" value="YjbQ-like"/>
    <property type="match status" value="1"/>
</dbReference>
<dbReference type="PANTHER" id="PTHR30615:SF8">
    <property type="entry name" value="UPF0047 PROTEIN C4A8.02C"/>
    <property type="match status" value="1"/>
</dbReference>
<evidence type="ECO:0000313" key="3">
    <source>
        <dbReference type="EMBL" id="STY23749.1"/>
    </source>
</evidence>
<reference evidence="2 4" key="1">
    <citation type="submission" date="2015-11" db="EMBL/GenBank/DDBJ databases">
        <title>Genomic analysis of 38 Legionella species identifies large and diverse effector repertoires.</title>
        <authorList>
            <person name="Burstein D."/>
            <person name="Amaro F."/>
            <person name="Zusman T."/>
            <person name="Lifshitz Z."/>
            <person name="Cohen O."/>
            <person name="Gilbert J.A."/>
            <person name="Pupko T."/>
            <person name="Shuman H.A."/>
            <person name="Segal G."/>
        </authorList>
    </citation>
    <scope>NUCLEOTIDE SEQUENCE [LARGE SCALE GENOMIC DNA]</scope>
    <source>
        <strain evidence="2 4">SC-18-C9</strain>
    </source>
</reference>
<dbReference type="STRING" id="460.Lstg_2419"/>
<gene>
    <name evidence="2" type="ORF">Lstg_2419</name>
    <name evidence="3" type="ORF">NCTC11991_02359</name>
</gene>